<evidence type="ECO:0000256" key="3">
    <source>
        <dbReference type="ARBA" id="ARBA00022723"/>
    </source>
</evidence>
<keyword evidence="4" id="KW-0560">Oxidoreductase</keyword>
<dbReference type="Pfam" id="PF00725">
    <property type="entry name" value="3HCDH"/>
    <property type="match status" value="1"/>
</dbReference>
<evidence type="ECO:0000256" key="6">
    <source>
        <dbReference type="PIRSR" id="PIRSR602403-1"/>
    </source>
</evidence>
<feature type="binding site" description="axial binding residue" evidence="6">
    <location>
        <position position="491"/>
    </location>
    <ligand>
        <name>heme</name>
        <dbReference type="ChEBI" id="CHEBI:30413"/>
    </ligand>
    <ligandPart>
        <name>Fe</name>
        <dbReference type="ChEBI" id="CHEBI:18248"/>
    </ligandPart>
</feature>
<dbReference type="GO" id="GO:0005506">
    <property type="term" value="F:iron ion binding"/>
    <property type="evidence" value="ECO:0007669"/>
    <property type="project" value="InterPro"/>
</dbReference>
<dbReference type="GO" id="GO:0006631">
    <property type="term" value="P:fatty acid metabolic process"/>
    <property type="evidence" value="ECO:0007669"/>
    <property type="project" value="InterPro"/>
</dbReference>
<dbReference type="GO" id="GO:0004497">
    <property type="term" value="F:monooxygenase activity"/>
    <property type="evidence" value="ECO:0007669"/>
    <property type="project" value="UniProtKB-KW"/>
</dbReference>
<evidence type="ECO:0000256" key="4">
    <source>
        <dbReference type="ARBA" id="ARBA00023002"/>
    </source>
</evidence>
<dbReference type="Pfam" id="PF02737">
    <property type="entry name" value="3HCDH_N"/>
    <property type="match status" value="1"/>
</dbReference>
<dbReference type="EMBL" id="CVMT01000004">
    <property type="protein sequence ID" value="CRG88357.1"/>
    <property type="molecule type" value="Genomic_DNA"/>
</dbReference>
<dbReference type="AlphaFoldDB" id="A0A0U1LYD2"/>
<dbReference type="Gene3D" id="2.120.10.30">
    <property type="entry name" value="TolB, C-terminal domain"/>
    <property type="match status" value="2"/>
</dbReference>
<feature type="domain" description="3-hydroxyacyl-CoA dehydrogenase C-terminal" evidence="8">
    <location>
        <begin position="771"/>
        <end position="865"/>
    </location>
</feature>
<evidence type="ECO:0000313" key="11">
    <source>
        <dbReference type="Proteomes" id="UP000054383"/>
    </source>
</evidence>
<dbReference type="InterPro" id="IPR011042">
    <property type="entry name" value="6-blade_b-propeller_TolB-like"/>
</dbReference>
<reference evidence="10 11" key="1">
    <citation type="submission" date="2015-04" db="EMBL/GenBank/DDBJ databases">
        <authorList>
            <person name="Syromyatnikov M.Y."/>
            <person name="Popov V.N."/>
        </authorList>
    </citation>
    <scope>NUCLEOTIDE SEQUENCE [LARGE SCALE GENOMIC DNA]</scope>
    <source>
        <strain evidence="10">WF-38-12</strain>
    </source>
</reference>
<dbReference type="OMA" id="PEMHSAN"/>
<dbReference type="InterPro" id="IPR036396">
    <property type="entry name" value="Cyt_P450_sf"/>
</dbReference>
<dbReference type="OrthoDB" id="1470350at2759"/>
<dbReference type="PRINTS" id="PR00465">
    <property type="entry name" value="EP450IV"/>
</dbReference>
<dbReference type="STRING" id="28573.A0A0U1LYD2"/>
<dbReference type="SMART" id="SM00135">
    <property type="entry name" value="LY"/>
    <property type="match status" value="4"/>
</dbReference>
<comment type="cofactor">
    <cofactor evidence="1 6">
        <name>heme</name>
        <dbReference type="ChEBI" id="CHEBI:30413"/>
    </cofactor>
</comment>
<dbReference type="GO" id="GO:0016616">
    <property type="term" value="F:oxidoreductase activity, acting on the CH-OH group of donors, NAD or NADP as acceptor"/>
    <property type="evidence" value="ECO:0007669"/>
    <property type="project" value="InterPro"/>
</dbReference>
<evidence type="ECO:0000256" key="5">
    <source>
        <dbReference type="ARBA" id="ARBA00023004"/>
    </source>
</evidence>
<keyword evidence="10" id="KW-0503">Monooxygenase</keyword>
<keyword evidence="3 6" id="KW-0479">Metal-binding</keyword>
<proteinExistence type="inferred from homology"/>
<feature type="region of interest" description="Disordered" evidence="7">
    <location>
        <begin position="1041"/>
        <end position="1062"/>
    </location>
</feature>
<feature type="region of interest" description="Disordered" evidence="7">
    <location>
        <begin position="545"/>
        <end position="573"/>
    </location>
</feature>
<organism evidence="10 11">
    <name type="scientific">Talaromyces islandicus</name>
    <name type="common">Penicillium islandicum</name>
    <dbReference type="NCBI Taxonomy" id="28573"/>
    <lineage>
        <taxon>Eukaryota</taxon>
        <taxon>Fungi</taxon>
        <taxon>Dikarya</taxon>
        <taxon>Ascomycota</taxon>
        <taxon>Pezizomycotina</taxon>
        <taxon>Eurotiomycetes</taxon>
        <taxon>Eurotiomycetidae</taxon>
        <taxon>Eurotiales</taxon>
        <taxon>Trichocomaceae</taxon>
        <taxon>Talaromyces</taxon>
        <taxon>Talaromyces sect. Islandici</taxon>
    </lineage>
</organism>
<accession>A0A0U1LYD2</accession>
<keyword evidence="6" id="KW-0349">Heme</keyword>
<sequence length="1182" mass="131134">MPLQTFYLLGEDPSTAKQIEVDASQGLDGLKLLIAAHFAVVEPSGIGFQGKGIAFTEVSEVVAATGPVPVTIDGQAVREPPCPKGLPLVGNFFQVYPDHLGNHQRLFDQYGPVFRTNNMGRVIYQTNDPKISAIAFSESDFFTKKINESHPLYALKVPAAGVFLGDTNTPEWRAAHKFLPPALGPKAVRHYAPTMQKTIEDSFKVFDQMDSQEEAWNVYHYMLKLGSQAVGKLTLGLDFHHFDSPNAPLHEMVHNIAEMLTLNKKVTSKGDWYSSLPFGDPKRLKNLKTRIEEMVGESMENASRAGVEDLPLQDAALAASNMVDYAIRATDSKGEKLPKSSLVWALVVATGAGFTTTSSLLSWLIYGLCTYKGMQERLLQELIDHGFDENTQVTADLTDKLDFLDKYIKETQRRHNPSFQPGRTAKIDLVLPGGYKLPEGAVIIPALHHIHNNPELWDNPARFNPDRWDTEEVKSRHKAAYIPFAMGPRMCIGFNFALQEIKIFLPKLIYRYKFSREGNDSIEYDPMFQLIRPNNLFEENEMQAKNAPRHPDLGKGGDNLRLPEMHSANHQAPGKPPSRCLRCVITEIGFDDFIIFCLRAGVLGRRIACIWASAGYDVQVRDPSPEQRADCIAYVEETVASYAQNTGRTPGGIAAFESLQDSVNNAWLVIEAIPEKIQLKIDAFATLSELAPQDCILASNSSSYKSSEMLDKVPDTVKSRILNMHYYMPPQVMIVELMTDGFTDPLILQFLVDRSKEAATKPYVARKESTGFIFNRLWAAVKRETLTILAEEVSVPSEIDSLWTEMFVKAGMVPCKTMDSVGLDTVAFIESHYVRERGLSAEKTVDFLQKNYLDHGKLGTKSSLGGFFPPEEVTNNALKILALDIGLSAKDPSSKGGEILEFSPDGRIQKVLATGQSLPDSLAVDPESRRMFWTNMGVPGKNDGGVYSANLDGSDVHTVVAPGTINTPKQLTLDTTSKKVYFCDREGLRVIRCNFDGSAFEVLVQTGDIEQAVDAQDPTKWCVGVTVAPRIGKFFWTQKGPSKGGKGRILSANISTPESQSATTRGDIQCILGNLPEPIDLEIDEESRTLYWTDRGEIPFGNSLNRLRLDEFGRRLPHASHLGYDVLYRNLNESIGLKLDLPNNSIYLTDLGGSLYRCDPEGKQKVTLFRDENKALTGIALA</sequence>
<comment type="similarity">
    <text evidence="2">Belongs to the cytochrome P450 family.</text>
</comment>
<dbReference type="Gene3D" id="3.40.50.720">
    <property type="entry name" value="NAD(P)-binding Rossmann-like Domain"/>
    <property type="match status" value="1"/>
</dbReference>
<evidence type="ECO:0000256" key="1">
    <source>
        <dbReference type="ARBA" id="ARBA00001971"/>
    </source>
</evidence>
<dbReference type="SUPFAM" id="SSF51735">
    <property type="entry name" value="NAD(P)-binding Rossmann-fold domains"/>
    <property type="match status" value="1"/>
</dbReference>
<evidence type="ECO:0000256" key="7">
    <source>
        <dbReference type="SAM" id="MobiDB-lite"/>
    </source>
</evidence>
<dbReference type="PANTHER" id="PTHR48075">
    <property type="entry name" value="3-HYDROXYACYL-COA DEHYDROGENASE FAMILY PROTEIN"/>
    <property type="match status" value="1"/>
</dbReference>
<dbReference type="InterPro" id="IPR006176">
    <property type="entry name" value="3-OHacyl-CoA_DH_NAD-bd"/>
</dbReference>
<feature type="domain" description="3-hydroxyacyl-CoA dehydrogenase NAD binding" evidence="9">
    <location>
        <begin position="600"/>
        <end position="765"/>
    </location>
</feature>
<protein>
    <submittedName>
        <fullName evidence="10">Cytochrome P450 monooxygenase, putative</fullName>
    </submittedName>
</protein>
<dbReference type="GO" id="GO:0070403">
    <property type="term" value="F:NAD+ binding"/>
    <property type="evidence" value="ECO:0007669"/>
    <property type="project" value="InterPro"/>
</dbReference>
<name>A0A0U1LYD2_TALIS</name>
<dbReference type="Pfam" id="PF00067">
    <property type="entry name" value="p450"/>
    <property type="match status" value="1"/>
</dbReference>
<keyword evidence="5 6" id="KW-0408">Iron</keyword>
<evidence type="ECO:0000256" key="2">
    <source>
        <dbReference type="ARBA" id="ARBA00010617"/>
    </source>
</evidence>
<dbReference type="GO" id="GO:0016705">
    <property type="term" value="F:oxidoreductase activity, acting on paired donors, with incorporation or reduction of molecular oxygen"/>
    <property type="evidence" value="ECO:0007669"/>
    <property type="project" value="InterPro"/>
</dbReference>
<dbReference type="Gene3D" id="1.10.630.10">
    <property type="entry name" value="Cytochrome P450"/>
    <property type="match status" value="1"/>
</dbReference>
<evidence type="ECO:0000259" key="8">
    <source>
        <dbReference type="Pfam" id="PF00725"/>
    </source>
</evidence>
<dbReference type="InterPro" id="IPR000033">
    <property type="entry name" value="LDLR_classB_rpt"/>
</dbReference>
<keyword evidence="11" id="KW-1185">Reference proteome</keyword>
<dbReference type="InterPro" id="IPR006108">
    <property type="entry name" value="3HC_DH_C"/>
</dbReference>
<dbReference type="CDD" id="cd00302">
    <property type="entry name" value="cytochrome_P450"/>
    <property type="match status" value="1"/>
</dbReference>
<dbReference type="InterPro" id="IPR002403">
    <property type="entry name" value="Cyt_P450_E_grp-IV"/>
</dbReference>
<dbReference type="Gene3D" id="1.10.1040.10">
    <property type="entry name" value="N-(1-d-carboxylethyl)-l-norvaline Dehydrogenase, domain 2"/>
    <property type="match status" value="1"/>
</dbReference>
<dbReference type="InterPro" id="IPR001128">
    <property type="entry name" value="Cyt_P450"/>
</dbReference>
<dbReference type="InterPro" id="IPR036291">
    <property type="entry name" value="NAD(P)-bd_dom_sf"/>
</dbReference>
<dbReference type="InterPro" id="IPR013328">
    <property type="entry name" value="6PGD_dom2"/>
</dbReference>
<dbReference type="Proteomes" id="UP000054383">
    <property type="component" value="Unassembled WGS sequence"/>
</dbReference>
<dbReference type="GO" id="GO:0020037">
    <property type="term" value="F:heme binding"/>
    <property type="evidence" value="ECO:0007669"/>
    <property type="project" value="InterPro"/>
</dbReference>
<evidence type="ECO:0000313" key="10">
    <source>
        <dbReference type="EMBL" id="CRG88357.1"/>
    </source>
</evidence>
<dbReference type="SUPFAM" id="SSF48179">
    <property type="entry name" value="6-phosphogluconate dehydrogenase C-terminal domain-like"/>
    <property type="match status" value="1"/>
</dbReference>
<gene>
    <name evidence="10" type="ORF">PISL3812_05387</name>
</gene>
<dbReference type="SUPFAM" id="SSF48264">
    <property type="entry name" value="Cytochrome P450"/>
    <property type="match status" value="1"/>
</dbReference>
<dbReference type="FunFam" id="1.10.630.10:FF:000090">
    <property type="entry name" value="Cytochrome P450 monooxygenase"/>
    <property type="match status" value="1"/>
</dbReference>
<evidence type="ECO:0000259" key="9">
    <source>
        <dbReference type="Pfam" id="PF02737"/>
    </source>
</evidence>
<dbReference type="SUPFAM" id="SSF63825">
    <property type="entry name" value="YWTD domain"/>
    <property type="match status" value="1"/>
</dbReference>
<feature type="compositionally biased region" description="Polar residues" evidence="7">
    <location>
        <begin position="1052"/>
        <end position="1062"/>
    </location>
</feature>
<dbReference type="PANTHER" id="PTHR48075:SF10">
    <property type="entry name" value="DEHYDROGENASE, PUTATIVE (AFU_ORTHOLOGUE AFUA_5G10070)-RELATED"/>
    <property type="match status" value="1"/>
</dbReference>
<dbReference type="PRINTS" id="PR00385">
    <property type="entry name" value="P450"/>
</dbReference>
<dbReference type="InterPro" id="IPR008927">
    <property type="entry name" value="6-PGluconate_DH-like_C_sf"/>
</dbReference>